<dbReference type="InterPro" id="IPR002575">
    <property type="entry name" value="Aminoglycoside_PTrfase"/>
</dbReference>
<dbReference type="EC" id="2.7.1.-" evidence="2"/>
<dbReference type="PANTHER" id="PTHR21310">
    <property type="entry name" value="AMINOGLYCOSIDE PHOSPHOTRANSFERASE-RELATED-RELATED"/>
    <property type="match status" value="1"/>
</dbReference>
<gene>
    <name evidence="2" type="ORF">ACFP1B_13285</name>
</gene>
<dbReference type="RefSeq" id="WP_344514927.1">
    <property type="nucleotide sequence ID" value="NZ_BAAATU010000031.1"/>
</dbReference>
<dbReference type="EMBL" id="JBHSPU010000013">
    <property type="protein sequence ID" value="MFC5914398.1"/>
    <property type="molecule type" value="Genomic_DNA"/>
</dbReference>
<dbReference type="Gene3D" id="3.90.1200.10">
    <property type="match status" value="1"/>
</dbReference>
<dbReference type="InterPro" id="IPR051678">
    <property type="entry name" value="AGP_Transferase"/>
</dbReference>
<proteinExistence type="predicted"/>
<dbReference type="Proteomes" id="UP001596200">
    <property type="component" value="Unassembled WGS sequence"/>
</dbReference>
<evidence type="ECO:0000313" key="3">
    <source>
        <dbReference type="Proteomes" id="UP001596200"/>
    </source>
</evidence>
<reference evidence="3" key="1">
    <citation type="journal article" date="2019" name="Int. J. Syst. Evol. Microbiol.">
        <title>The Global Catalogue of Microorganisms (GCM) 10K type strain sequencing project: providing services to taxonomists for standard genome sequencing and annotation.</title>
        <authorList>
            <consortium name="The Broad Institute Genomics Platform"/>
            <consortium name="The Broad Institute Genome Sequencing Center for Infectious Disease"/>
            <person name="Wu L."/>
            <person name="Ma J."/>
        </authorList>
    </citation>
    <scope>NUCLEOTIDE SEQUENCE [LARGE SCALE GENOMIC DNA]</scope>
    <source>
        <strain evidence="3">JCM 4147</strain>
    </source>
</reference>
<name>A0ABW1GJT5_9ACTN</name>
<protein>
    <submittedName>
        <fullName evidence="2">Aminoglycoside phosphotransferase family protein</fullName>
        <ecNumber evidence="2">2.7.1.-</ecNumber>
    </submittedName>
</protein>
<accession>A0ABW1GJT5</accession>
<feature type="domain" description="Aminoglycoside phosphotransferase" evidence="1">
    <location>
        <begin position="33"/>
        <end position="241"/>
    </location>
</feature>
<evidence type="ECO:0000313" key="2">
    <source>
        <dbReference type="EMBL" id="MFC5914398.1"/>
    </source>
</evidence>
<dbReference type="SUPFAM" id="SSF56112">
    <property type="entry name" value="Protein kinase-like (PK-like)"/>
    <property type="match status" value="1"/>
</dbReference>
<dbReference type="InterPro" id="IPR011009">
    <property type="entry name" value="Kinase-like_dom_sf"/>
</dbReference>
<organism evidence="2 3">
    <name type="scientific">Streptomyces pulveraceus</name>
    <dbReference type="NCBI Taxonomy" id="68258"/>
    <lineage>
        <taxon>Bacteria</taxon>
        <taxon>Bacillati</taxon>
        <taxon>Actinomycetota</taxon>
        <taxon>Actinomycetes</taxon>
        <taxon>Kitasatosporales</taxon>
        <taxon>Streptomycetaceae</taxon>
        <taxon>Streptomyces</taxon>
    </lineage>
</organism>
<dbReference type="GO" id="GO:0016740">
    <property type="term" value="F:transferase activity"/>
    <property type="evidence" value="ECO:0007669"/>
    <property type="project" value="UniProtKB-KW"/>
</dbReference>
<dbReference type="Pfam" id="PF01636">
    <property type="entry name" value="APH"/>
    <property type="match status" value="1"/>
</dbReference>
<dbReference type="PANTHER" id="PTHR21310:SF40">
    <property type="entry name" value="AMINOGLYCOSIDE PHOSPHOTRANSFERASE DOMAIN-CONTAINING PROTEIN-RELATED"/>
    <property type="match status" value="1"/>
</dbReference>
<comment type="caution">
    <text evidence="2">The sequence shown here is derived from an EMBL/GenBank/DDBJ whole genome shotgun (WGS) entry which is preliminary data.</text>
</comment>
<keyword evidence="2" id="KW-0808">Transferase</keyword>
<keyword evidence="3" id="KW-1185">Reference proteome</keyword>
<sequence>MKSSVSAHAREVLKQACLAAGLDPKGAEAIRLAENQTWRLPKHRIVARIARPGQSAAALQEVQVAQWLTANRVPVVRLAAIRQPVEAAGHPVTFWEELPPNRHGSPTESAQLLKQLHALAAPGFELGYLNPFVRISERLSVATTLHNRDRDWLKGLYVDLKSAWAERPSGRADCVVHGDAWPGNLIHSAEGPLLIDLERFSLGPPEWDLVSTAVRARTTGAATSAEYDEFCAAYGYDVTEWGGYPILAGIRELRMATYAAQHAKDNPEWADQAQHRVDCLRGREGVRPWNWKGIM</sequence>
<evidence type="ECO:0000259" key="1">
    <source>
        <dbReference type="Pfam" id="PF01636"/>
    </source>
</evidence>